<organism evidence="2 3">
    <name type="scientific">Fusarium floridanum</name>
    <dbReference type="NCBI Taxonomy" id="1325733"/>
    <lineage>
        <taxon>Eukaryota</taxon>
        <taxon>Fungi</taxon>
        <taxon>Dikarya</taxon>
        <taxon>Ascomycota</taxon>
        <taxon>Pezizomycotina</taxon>
        <taxon>Sordariomycetes</taxon>
        <taxon>Hypocreomycetidae</taxon>
        <taxon>Hypocreales</taxon>
        <taxon>Nectriaceae</taxon>
        <taxon>Fusarium</taxon>
        <taxon>Fusarium solani species complex</taxon>
    </lineage>
</organism>
<dbReference type="EMBL" id="NKCL01001543">
    <property type="protein sequence ID" value="RSL38972.1"/>
    <property type="molecule type" value="Genomic_DNA"/>
</dbReference>
<feature type="region of interest" description="Disordered" evidence="1">
    <location>
        <begin position="1"/>
        <end position="68"/>
    </location>
</feature>
<evidence type="ECO:0000313" key="2">
    <source>
        <dbReference type="EMBL" id="RSL38972.1"/>
    </source>
</evidence>
<accession>A0A428NDW8</accession>
<protein>
    <submittedName>
        <fullName evidence="2">Uncharacterized protein</fullName>
    </submittedName>
</protein>
<evidence type="ECO:0000256" key="1">
    <source>
        <dbReference type="SAM" id="MobiDB-lite"/>
    </source>
</evidence>
<name>A0A428NDW8_9HYPO</name>
<sequence>MVIKGSCQWPGPTEERKPTSSPSPELDQALWSLGWSWSSSTGSTYTPNSTTGRADGPGRAQFTVGPQR</sequence>
<comment type="caution">
    <text evidence="2">The sequence shown here is derived from an EMBL/GenBank/DDBJ whole genome shotgun (WGS) entry which is preliminary data.</text>
</comment>
<keyword evidence="3" id="KW-1185">Reference proteome</keyword>
<dbReference type="Proteomes" id="UP000287972">
    <property type="component" value="Unassembled WGS sequence"/>
</dbReference>
<gene>
    <name evidence="2" type="ORF">CEP51_016857</name>
</gene>
<reference evidence="2 3" key="1">
    <citation type="submission" date="2017-06" db="EMBL/GenBank/DDBJ databases">
        <title>Comparative genomic analysis of Ambrosia Fusariam Clade fungi.</title>
        <authorList>
            <person name="Stajich J.E."/>
            <person name="Carrillo J."/>
            <person name="Kijimoto T."/>
            <person name="Eskalen A."/>
            <person name="O'Donnell K."/>
            <person name="Kasson M."/>
        </authorList>
    </citation>
    <scope>NUCLEOTIDE SEQUENCE [LARGE SCALE GENOMIC DNA]</scope>
    <source>
        <strain evidence="2 3">NRRL62606</strain>
    </source>
</reference>
<evidence type="ECO:0000313" key="3">
    <source>
        <dbReference type="Proteomes" id="UP000287972"/>
    </source>
</evidence>
<proteinExistence type="predicted"/>
<dbReference type="AlphaFoldDB" id="A0A428NDW8"/>
<feature type="compositionally biased region" description="Low complexity" evidence="1">
    <location>
        <begin position="30"/>
        <end position="44"/>
    </location>
</feature>